<evidence type="ECO:0000256" key="2">
    <source>
        <dbReference type="ARBA" id="ARBA00022438"/>
    </source>
</evidence>
<evidence type="ECO:0000256" key="6">
    <source>
        <dbReference type="ARBA" id="ARBA00049972"/>
    </source>
</evidence>
<evidence type="ECO:0000313" key="11">
    <source>
        <dbReference type="Proteomes" id="UP000464658"/>
    </source>
</evidence>
<dbReference type="PANTHER" id="PTHR11963:SF23">
    <property type="entry name" value="CYTOSOL AMINOPEPTIDASE"/>
    <property type="match status" value="1"/>
</dbReference>
<dbReference type="InterPro" id="IPR011356">
    <property type="entry name" value="Leucine_aapep/pepB"/>
</dbReference>
<dbReference type="Gene3D" id="3.40.630.10">
    <property type="entry name" value="Zn peptidases"/>
    <property type="match status" value="1"/>
</dbReference>
<dbReference type="EMBL" id="AP021906">
    <property type="protein sequence ID" value="BBP92039.1"/>
    <property type="molecule type" value="Genomic_DNA"/>
</dbReference>
<organism evidence="10 11">
    <name type="scientific">Bacillus safensis</name>
    <dbReference type="NCBI Taxonomy" id="561879"/>
    <lineage>
        <taxon>Bacteria</taxon>
        <taxon>Bacillati</taxon>
        <taxon>Bacillota</taxon>
        <taxon>Bacilli</taxon>
        <taxon>Bacillales</taxon>
        <taxon>Bacillaceae</taxon>
        <taxon>Bacillus</taxon>
    </lineage>
</organism>
<dbReference type="GO" id="GO:0030145">
    <property type="term" value="F:manganese ion binding"/>
    <property type="evidence" value="ECO:0007669"/>
    <property type="project" value="InterPro"/>
</dbReference>
<keyword evidence="4" id="KW-0378">Hydrolase</keyword>
<evidence type="ECO:0000256" key="1">
    <source>
        <dbReference type="ARBA" id="ARBA00009528"/>
    </source>
</evidence>
<dbReference type="AlphaFoldDB" id="A0A5S9MJM2"/>
<sequence>MIWQLPITEKKKKRVRNSKMADLNNSPGRDGHAIMAGAFIGEFAEETPWVHLDIAGTATTEKPSCFGPTGATGVMVRSLATFVERFEGKK</sequence>
<evidence type="ECO:0000256" key="7">
    <source>
        <dbReference type="ARBA" id="ARBA00050021"/>
    </source>
</evidence>
<comment type="function">
    <text evidence="6">Presumably involved in the processing and regular turnover of intracellular proteins. Catalyzes the removal of unsubstituted N-terminal amino acids from various peptides.</text>
</comment>
<keyword evidence="2" id="KW-0031">Aminopeptidase</keyword>
<evidence type="ECO:0000256" key="8">
    <source>
        <dbReference type="ARBA" id="ARBA00050061"/>
    </source>
</evidence>
<protein>
    <recommendedName>
        <fullName evidence="7">Probable cytosol aminopeptidase</fullName>
    </recommendedName>
    <alternativeName>
        <fullName evidence="8">Leucine aminopeptidase</fullName>
    </alternativeName>
    <alternativeName>
        <fullName evidence="5">Leucyl aminopeptidase</fullName>
    </alternativeName>
</protein>
<dbReference type="GO" id="GO:0006508">
    <property type="term" value="P:proteolysis"/>
    <property type="evidence" value="ECO:0007669"/>
    <property type="project" value="UniProtKB-KW"/>
</dbReference>
<feature type="domain" description="Cytosol aminopeptidase" evidence="9">
    <location>
        <begin position="2"/>
        <end position="79"/>
    </location>
</feature>
<dbReference type="PANTHER" id="PTHR11963">
    <property type="entry name" value="LEUCINE AMINOPEPTIDASE-RELATED"/>
    <property type="match status" value="1"/>
</dbReference>
<dbReference type="SUPFAM" id="SSF53187">
    <property type="entry name" value="Zn-dependent exopeptidases"/>
    <property type="match status" value="1"/>
</dbReference>
<name>A0A5S9MJM2_BACIA</name>
<dbReference type="GO" id="GO:0070006">
    <property type="term" value="F:metalloaminopeptidase activity"/>
    <property type="evidence" value="ECO:0007669"/>
    <property type="project" value="InterPro"/>
</dbReference>
<reference evidence="10 11" key="1">
    <citation type="submission" date="2019-12" db="EMBL/GenBank/DDBJ databases">
        <title>Full genome sequence of a Bacillus safensis strain isolated from commercially available natto in Indonesia.</title>
        <authorList>
            <person name="Yoshida M."/>
            <person name="Uomi M."/>
            <person name="Waturangi D."/>
            <person name="Ekaputri J.J."/>
            <person name="Setiamarga D.H.E."/>
        </authorList>
    </citation>
    <scope>NUCLEOTIDE SEQUENCE [LARGE SCALE GENOMIC DNA]</scope>
    <source>
        <strain evidence="10 11">IDN1</strain>
    </source>
</reference>
<keyword evidence="3" id="KW-0645">Protease</keyword>
<dbReference type="GO" id="GO:0005737">
    <property type="term" value="C:cytoplasm"/>
    <property type="evidence" value="ECO:0007669"/>
    <property type="project" value="InterPro"/>
</dbReference>
<comment type="similarity">
    <text evidence="1">Belongs to the peptidase M17 family.</text>
</comment>
<evidence type="ECO:0000256" key="4">
    <source>
        <dbReference type="ARBA" id="ARBA00022801"/>
    </source>
</evidence>
<evidence type="ECO:0000256" key="5">
    <source>
        <dbReference type="ARBA" id="ARBA00033172"/>
    </source>
</evidence>
<evidence type="ECO:0000256" key="3">
    <source>
        <dbReference type="ARBA" id="ARBA00022670"/>
    </source>
</evidence>
<evidence type="ECO:0000259" key="9">
    <source>
        <dbReference type="Pfam" id="PF00883"/>
    </source>
</evidence>
<accession>A0A5S9MJM2</accession>
<dbReference type="Pfam" id="PF00883">
    <property type="entry name" value="Peptidase_M17"/>
    <property type="match status" value="1"/>
</dbReference>
<dbReference type="InterPro" id="IPR000819">
    <property type="entry name" value="Peptidase_M17_C"/>
</dbReference>
<proteinExistence type="inferred from homology"/>
<dbReference type="Proteomes" id="UP000464658">
    <property type="component" value="Chromosome"/>
</dbReference>
<evidence type="ECO:0000313" key="10">
    <source>
        <dbReference type="EMBL" id="BBP92039.1"/>
    </source>
</evidence>
<gene>
    <name evidence="10" type="ORF">BsIDN1_56570</name>
</gene>